<feature type="transmembrane region" description="Helical" evidence="1">
    <location>
        <begin position="88"/>
        <end position="111"/>
    </location>
</feature>
<dbReference type="PANTHER" id="PTHR10422:SF18">
    <property type="entry name" value="CYTOCHROME C OXIDASE SUBUNIT 1"/>
    <property type="match status" value="1"/>
</dbReference>
<dbReference type="PROSITE" id="PS50855">
    <property type="entry name" value="COX1"/>
    <property type="match status" value="1"/>
</dbReference>
<keyword evidence="1" id="KW-1133">Transmembrane helix</keyword>
<feature type="transmembrane region" description="Helical" evidence="1">
    <location>
        <begin position="18"/>
        <end position="38"/>
    </location>
</feature>
<dbReference type="InterPro" id="IPR036927">
    <property type="entry name" value="Cyt_c_oxase-like_su1_sf"/>
</dbReference>
<evidence type="ECO:0000313" key="4">
    <source>
        <dbReference type="Proteomes" id="UP000009183"/>
    </source>
</evidence>
<dbReference type="Proteomes" id="UP000009183">
    <property type="component" value="Chromosome 3"/>
</dbReference>
<keyword evidence="4" id="KW-1185">Reference proteome</keyword>
<feature type="domain" description="Cytochrome oxidase subunit I profile" evidence="2">
    <location>
        <begin position="21"/>
        <end position="132"/>
    </location>
</feature>
<keyword evidence="1" id="KW-0812">Transmembrane</keyword>
<accession>D7TR12</accession>
<dbReference type="HOGENOM" id="CLU_1920919_0_0_1"/>
<evidence type="ECO:0000256" key="1">
    <source>
        <dbReference type="SAM" id="Phobius"/>
    </source>
</evidence>
<dbReference type="InterPro" id="IPR000883">
    <property type="entry name" value="Cyt_C_Oxase_1"/>
</dbReference>
<gene>
    <name evidence="3" type="ordered locus">VIT_03s0110g00190</name>
</gene>
<dbReference type="GO" id="GO:0009060">
    <property type="term" value="P:aerobic respiration"/>
    <property type="evidence" value="ECO:0007669"/>
    <property type="project" value="InterPro"/>
</dbReference>
<proteinExistence type="predicted"/>
<dbReference type="GO" id="GO:0004129">
    <property type="term" value="F:cytochrome-c oxidase activity"/>
    <property type="evidence" value="ECO:0007669"/>
    <property type="project" value="InterPro"/>
</dbReference>
<dbReference type="GO" id="GO:0016020">
    <property type="term" value="C:membrane"/>
    <property type="evidence" value="ECO:0007669"/>
    <property type="project" value="InterPro"/>
</dbReference>
<dbReference type="PaxDb" id="29760-VIT_03s0110g00190.t01"/>
<evidence type="ECO:0000259" key="2">
    <source>
        <dbReference type="PROSITE" id="PS50855"/>
    </source>
</evidence>
<dbReference type="SUPFAM" id="SSF81442">
    <property type="entry name" value="Cytochrome c oxidase subunit I-like"/>
    <property type="match status" value="1"/>
</dbReference>
<dbReference type="STRING" id="29760.D7TR12"/>
<reference evidence="4" key="1">
    <citation type="journal article" date="2007" name="Nature">
        <title>The grapevine genome sequence suggests ancestral hexaploidization in major angiosperm phyla.</title>
        <authorList>
            <consortium name="The French-Italian Public Consortium for Grapevine Genome Characterization."/>
            <person name="Jaillon O."/>
            <person name="Aury J.-M."/>
            <person name="Noel B."/>
            <person name="Policriti A."/>
            <person name="Clepet C."/>
            <person name="Casagrande A."/>
            <person name="Choisne N."/>
            <person name="Aubourg S."/>
            <person name="Vitulo N."/>
            <person name="Jubin C."/>
            <person name="Vezzi A."/>
            <person name="Legeai F."/>
            <person name="Hugueney P."/>
            <person name="Dasilva C."/>
            <person name="Horner D."/>
            <person name="Mica E."/>
            <person name="Jublot D."/>
            <person name="Poulain J."/>
            <person name="Bruyere C."/>
            <person name="Billault A."/>
            <person name="Segurens B."/>
            <person name="Gouyvenoux M."/>
            <person name="Ugarte E."/>
            <person name="Cattonaro F."/>
            <person name="Anthouard V."/>
            <person name="Vico V."/>
            <person name="Del Fabbro C."/>
            <person name="Alaux M."/>
            <person name="Di Gaspero G."/>
            <person name="Dumas V."/>
            <person name="Felice N."/>
            <person name="Paillard S."/>
            <person name="Juman I."/>
            <person name="Moroldo M."/>
            <person name="Scalabrin S."/>
            <person name="Canaguier A."/>
            <person name="Le Clainche I."/>
            <person name="Malacrida G."/>
            <person name="Durand E."/>
            <person name="Pesole G."/>
            <person name="Laucou V."/>
            <person name="Chatelet P."/>
            <person name="Merdinoglu D."/>
            <person name="Delledonne M."/>
            <person name="Pezzotti M."/>
            <person name="Lecharny A."/>
            <person name="Scarpelli C."/>
            <person name="Artiguenave F."/>
            <person name="Pe M.E."/>
            <person name="Valle G."/>
            <person name="Morgante M."/>
            <person name="Caboche M."/>
            <person name="Adam-Blondon A.-F."/>
            <person name="Weissenbach J."/>
            <person name="Quetier F."/>
            <person name="Wincker P."/>
        </authorList>
    </citation>
    <scope>NUCLEOTIDE SEQUENCE [LARGE SCALE GENOMIC DNA]</scope>
    <source>
        <strain evidence="4">cv. Pinot noir / PN40024</strain>
    </source>
</reference>
<name>D7TR12_VITVI</name>
<dbReference type="EMBL" id="FN596010">
    <property type="protein sequence ID" value="CBI32935.3"/>
    <property type="molecule type" value="Genomic_DNA"/>
</dbReference>
<dbReference type="InParanoid" id="D7TR12"/>
<evidence type="ECO:0000313" key="3">
    <source>
        <dbReference type="EMBL" id="CBI32935.3"/>
    </source>
</evidence>
<dbReference type="eggNOG" id="KOG4769">
    <property type="taxonomic scope" value="Eukaryota"/>
</dbReference>
<dbReference type="AlphaFoldDB" id="D7TR12"/>
<dbReference type="GO" id="GO:0020037">
    <property type="term" value="F:heme binding"/>
    <property type="evidence" value="ECO:0007669"/>
    <property type="project" value="InterPro"/>
</dbReference>
<feature type="transmembrane region" description="Helical" evidence="1">
    <location>
        <begin position="50"/>
        <end position="76"/>
    </location>
</feature>
<keyword evidence="1" id="KW-0472">Membrane</keyword>
<dbReference type="OMA" id="TYYAVEH"/>
<organism evidence="3 4">
    <name type="scientific">Vitis vinifera</name>
    <name type="common">Grape</name>
    <dbReference type="NCBI Taxonomy" id="29760"/>
    <lineage>
        <taxon>Eukaryota</taxon>
        <taxon>Viridiplantae</taxon>
        <taxon>Streptophyta</taxon>
        <taxon>Embryophyta</taxon>
        <taxon>Tracheophyta</taxon>
        <taxon>Spermatophyta</taxon>
        <taxon>Magnoliopsida</taxon>
        <taxon>eudicotyledons</taxon>
        <taxon>Gunneridae</taxon>
        <taxon>Pentapetalae</taxon>
        <taxon>rosids</taxon>
        <taxon>Vitales</taxon>
        <taxon>Vitaceae</taxon>
        <taxon>Viteae</taxon>
        <taxon>Vitis</taxon>
    </lineage>
</organism>
<dbReference type="PANTHER" id="PTHR10422">
    <property type="entry name" value="CYTOCHROME C OXIDASE SUBUNIT 1"/>
    <property type="match status" value="1"/>
</dbReference>
<sequence length="132" mass="15217">MIVHRSPFFVWSIPMTTFLSLLVLTGAITIISFVSSIIQRFIFPFYLDLVFLDLLFGLIIWSIFLFTRGGLIGIVIENYGLDIVLHDTYYAVEHFHCVLSMGVVFALFVVFHYWVGKIFGRTCLETLGQIHF</sequence>
<dbReference type="Gene3D" id="1.20.210.10">
    <property type="entry name" value="Cytochrome c oxidase-like, subunit I domain"/>
    <property type="match status" value="1"/>
</dbReference>
<dbReference type="Pfam" id="PF00115">
    <property type="entry name" value="COX1"/>
    <property type="match status" value="1"/>
</dbReference>
<protein>
    <recommendedName>
        <fullName evidence="2">Cytochrome oxidase subunit I profile domain-containing protein</fullName>
    </recommendedName>
</protein>
<dbReference type="InterPro" id="IPR023616">
    <property type="entry name" value="Cyt_c_oxase-like_su1_dom"/>
</dbReference>